<dbReference type="EMBL" id="MU790563">
    <property type="protein sequence ID" value="KAJ3998232.1"/>
    <property type="molecule type" value="Genomic_DNA"/>
</dbReference>
<accession>A0ABQ8QIB0</accession>
<organism evidence="1 2">
    <name type="scientific">Lentinula boryana</name>
    <dbReference type="NCBI Taxonomy" id="40481"/>
    <lineage>
        <taxon>Eukaryota</taxon>
        <taxon>Fungi</taxon>
        <taxon>Dikarya</taxon>
        <taxon>Basidiomycota</taxon>
        <taxon>Agaricomycotina</taxon>
        <taxon>Agaricomycetes</taxon>
        <taxon>Agaricomycetidae</taxon>
        <taxon>Agaricales</taxon>
        <taxon>Marasmiineae</taxon>
        <taxon>Omphalotaceae</taxon>
        <taxon>Lentinula</taxon>
    </lineage>
</organism>
<name>A0ABQ8QIB0_9AGAR</name>
<evidence type="ECO:0000313" key="2">
    <source>
        <dbReference type="Proteomes" id="UP001163828"/>
    </source>
</evidence>
<proteinExistence type="predicted"/>
<comment type="caution">
    <text evidence="1">The sequence shown here is derived from an EMBL/GenBank/DDBJ whole genome shotgun (WGS) entry which is preliminary data.</text>
</comment>
<keyword evidence="2" id="KW-1185">Reference proteome</keyword>
<dbReference type="Proteomes" id="UP001163828">
    <property type="component" value="Unassembled WGS sequence"/>
</dbReference>
<sequence>MLDRGSLLPGRLVYVVMIPSSAAVSPITNTNMYIRLWTIRTAAIAKCPTFSPLVSTNDHHACSILVPNFFFDTRTHKQHRVGSIILQLYNTCHSLANDTEFGSTASMKDVVLVVREARRSSLITHH</sequence>
<evidence type="ECO:0008006" key="3">
    <source>
        <dbReference type="Google" id="ProtNLM"/>
    </source>
</evidence>
<gene>
    <name evidence="1" type="ORF">F5050DRAFT_1271300</name>
</gene>
<reference evidence="1" key="1">
    <citation type="submission" date="2022-08" db="EMBL/GenBank/DDBJ databases">
        <authorList>
            <consortium name="DOE Joint Genome Institute"/>
            <person name="Min B."/>
            <person name="Riley R."/>
            <person name="Sierra-Patev S."/>
            <person name="Naranjo-Ortiz M."/>
            <person name="Looney B."/>
            <person name="Konkel Z."/>
            <person name="Slot J.C."/>
            <person name="Sakamoto Y."/>
            <person name="Steenwyk J.L."/>
            <person name="Rokas A."/>
            <person name="Carro J."/>
            <person name="Camarero S."/>
            <person name="Ferreira P."/>
            <person name="Molpeceres G."/>
            <person name="Ruiz-Duenas F.J."/>
            <person name="Serrano A."/>
            <person name="Henrissat B."/>
            <person name="Drula E."/>
            <person name="Hughes K.W."/>
            <person name="Mata J.L."/>
            <person name="Ishikawa N.K."/>
            <person name="Vargas-Isla R."/>
            <person name="Ushijima S."/>
            <person name="Smith C.A."/>
            <person name="Ahrendt S."/>
            <person name="Andreopoulos W."/>
            <person name="He G."/>
            <person name="Labutti K."/>
            <person name="Lipzen A."/>
            <person name="Ng V."/>
            <person name="Sandor L."/>
            <person name="Barry K."/>
            <person name="Martinez A.T."/>
            <person name="Xiao Y."/>
            <person name="Gibbons J.G."/>
            <person name="Terashima K."/>
            <person name="Hibbett D.S."/>
            <person name="Grigoriev I.V."/>
        </authorList>
    </citation>
    <scope>NUCLEOTIDE SEQUENCE</scope>
    <source>
        <strain evidence="1">TFB10827</strain>
    </source>
</reference>
<evidence type="ECO:0000313" key="1">
    <source>
        <dbReference type="EMBL" id="KAJ3998232.1"/>
    </source>
</evidence>
<protein>
    <recommendedName>
        <fullName evidence="3">Secreted protein</fullName>
    </recommendedName>
</protein>